<name>A0A9Q3EMM7_9BASI</name>
<keyword evidence="3" id="KW-1185">Reference proteome</keyword>
<accession>A0A9Q3EMM7</accession>
<dbReference type="EMBL" id="AVOT02032223">
    <property type="protein sequence ID" value="MBW0525960.1"/>
    <property type="molecule type" value="Genomic_DNA"/>
</dbReference>
<evidence type="ECO:0000256" key="1">
    <source>
        <dbReference type="SAM" id="MobiDB-lite"/>
    </source>
</evidence>
<dbReference type="Proteomes" id="UP000765509">
    <property type="component" value="Unassembled WGS sequence"/>
</dbReference>
<feature type="region of interest" description="Disordered" evidence="1">
    <location>
        <begin position="96"/>
        <end position="124"/>
    </location>
</feature>
<comment type="caution">
    <text evidence="2">The sequence shown here is derived from an EMBL/GenBank/DDBJ whole genome shotgun (WGS) entry which is preliminary data.</text>
</comment>
<reference evidence="2" key="1">
    <citation type="submission" date="2021-03" db="EMBL/GenBank/DDBJ databases">
        <title>Draft genome sequence of rust myrtle Austropuccinia psidii MF-1, a brazilian biotype.</title>
        <authorList>
            <person name="Quecine M.C."/>
            <person name="Pachon D.M.R."/>
            <person name="Bonatelli M.L."/>
            <person name="Correr F.H."/>
            <person name="Franceschini L.M."/>
            <person name="Leite T.F."/>
            <person name="Margarido G.R.A."/>
            <person name="Almeida C.A."/>
            <person name="Ferrarezi J.A."/>
            <person name="Labate C.A."/>
        </authorList>
    </citation>
    <scope>NUCLEOTIDE SEQUENCE</scope>
    <source>
        <strain evidence="2">MF-1</strain>
    </source>
</reference>
<feature type="region of interest" description="Disordered" evidence="1">
    <location>
        <begin position="197"/>
        <end position="222"/>
    </location>
</feature>
<evidence type="ECO:0000313" key="3">
    <source>
        <dbReference type="Proteomes" id="UP000765509"/>
    </source>
</evidence>
<feature type="compositionally biased region" description="Basic and acidic residues" evidence="1">
    <location>
        <begin position="1"/>
        <end position="21"/>
    </location>
</feature>
<evidence type="ECO:0000313" key="2">
    <source>
        <dbReference type="EMBL" id="MBW0525960.1"/>
    </source>
</evidence>
<protein>
    <submittedName>
        <fullName evidence="2">Uncharacterized protein</fullName>
    </submittedName>
</protein>
<dbReference type="AlphaFoldDB" id="A0A9Q3EMM7"/>
<feature type="compositionally biased region" description="Acidic residues" evidence="1">
    <location>
        <begin position="198"/>
        <end position="222"/>
    </location>
</feature>
<organism evidence="2 3">
    <name type="scientific">Austropuccinia psidii MF-1</name>
    <dbReference type="NCBI Taxonomy" id="1389203"/>
    <lineage>
        <taxon>Eukaryota</taxon>
        <taxon>Fungi</taxon>
        <taxon>Dikarya</taxon>
        <taxon>Basidiomycota</taxon>
        <taxon>Pucciniomycotina</taxon>
        <taxon>Pucciniomycetes</taxon>
        <taxon>Pucciniales</taxon>
        <taxon>Sphaerophragmiaceae</taxon>
        <taxon>Austropuccinia</taxon>
    </lineage>
</organism>
<sequence length="274" mass="31959">MTERFKKEAKESGKHQKDQEKAAIQLSRKRLCDIRYKFGVANNFPKRYLKILSNPDAHSDDEYISKNTYKINKLEFRSENANKFMQRVDEEIEKAERMEKKQSKRRNRIKVDSPSTSRYSQPPKGLPIDFYDPAWFNTRPYGKKTVLADAFNVAFLPDASQCIRGIQHQDERLSDHNFTKKYWEQCTFSYDLSHEIAKDDEDSDSNNDEAEISDEISESNDNNMEEISEIQNFEEQEFDPPLDGDTEMAHEHDLTQFVVGGSGLSSTNEWAGNW</sequence>
<feature type="region of interest" description="Disordered" evidence="1">
    <location>
        <begin position="1"/>
        <end position="22"/>
    </location>
</feature>
<proteinExistence type="predicted"/>
<gene>
    <name evidence="2" type="ORF">O181_065675</name>
</gene>